<proteinExistence type="inferred from homology"/>
<dbReference type="Pfam" id="PF01740">
    <property type="entry name" value="STAS"/>
    <property type="match status" value="1"/>
</dbReference>
<comment type="similarity">
    <text evidence="1 2">Belongs to the anti-sigma-factor antagonist family.</text>
</comment>
<gene>
    <name evidence="5" type="ORF">ACE1CA_21975</name>
</gene>
<organism evidence="5 6">
    <name type="scientific">Floridaenema evergladense BLCC-F167</name>
    <dbReference type="NCBI Taxonomy" id="3153639"/>
    <lineage>
        <taxon>Bacteria</taxon>
        <taxon>Bacillati</taxon>
        <taxon>Cyanobacteriota</taxon>
        <taxon>Cyanophyceae</taxon>
        <taxon>Oscillatoriophycideae</taxon>
        <taxon>Aerosakkonematales</taxon>
        <taxon>Aerosakkonemataceae</taxon>
        <taxon>Floridanema</taxon>
        <taxon>Floridanema evergladense</taxon>
    </lineage>
</organism>
<evidence type="ECO:0000256" key="3">
    <source>
        <dbReference type="SAM" id="MobiDB-lite"/>
    </source>
</evidence>
<dbReference type="EMBL" id="JBHFNT010000201">
    <property type="protein sequence ID" value="MFB2837203.1"/>
    <property type="molecule type" value="Genomic_DNA"/>
</dbReference>
<name>A0ABV4WQ28_9CYAN</name>
<sequence>MDITIKDSQNVTVVELVGEIDASTAPDVQKEVLPLAQSGNKILLDMSKVPYTSSAGLRFLLSLSRQVTAQNGQLVLVGVSEEIQDTMSVTGFLDFFTLSDDQEEGLQTLSDKQTPDTSRQDKAKGSKAERS</sequence>
<dbReference type="NCBIfam" id="TIGR00377">
    <property type="entry name" value="ant_ant_sig"/>
    <property type="match status" value="1"/>
</dbReference>
<feature type="compositionally biased region" description="Basic and acidic residues" evidence="3">
    <location>
        <begin position="118"/>
        <end position="131"/>
    </location>
</feature>
<dbReference type="RefSeq" id="WP_413279556.1">
    <property type="nucleotide sequence ID" value="NZ_JBHFNT010000201.1"/>
</dbReference>
<evidence type="ECO:0000313" key="5">
    <source>
        <dbReference type="EMBL" id="MFB2837203.1"/>
    </source>
</evidence>
<dbReference type="PANTHER" id="PTHR33495">
    <property type="entry name" value="ANTI-SIGMA FACTOR ANTAGONIST TM_1081-RELATED-RELATED"/>
    <property type="match status" value="1"/>
</dbReference>
<keyword evidence="6" id="KW-1185">Reference proteome</keyword>
<dbReference type="InterPro" id="IPR036513">
    <property type="entry name" value="STAS_dom_sf"/>
</dbReference>
<dbReference type="InterPro" id="IPR002645">
    <property type="entry name" value="STAS_dom"/>
</dbReference>
<evidence type="ECO:0000313" key="6">
    <source>
        <dbReference type="Proteomes" id="UP001576780"/>
    </source>
</evidence>
<dbReference type="Proteomes" id="UP001576780">
    <property type="component" value="Unassembled WGS sequence"/>
</dbReference>
<feature type="region of interest" description="Disordered" evidence="3">
    <location>
        <begin position="104"/>
        <end position="131"/>
    </location>
</feature>
<evidence type="ECO:0000259" key="4">
    <source>
        <dbReference type="PROSITE" id="PS50801"/>
    </source>
</evidence>
<dbReference type="CDD" id="cd07043">
    <property type="entry name" value="STAS_anti-anti-sigma_factors"/>
    <property type="match status" value="1"/>
</dbReference>
<dbReference type="SUPFAM" id="SSF52091">
    <property type="entry name" value="SpoIIaa-like"/>
    <property type="match status" value="1"/>
</dbReference>
<evidence type="ECO:0000256" key="2">
    <source>
        <dbReference type="RuleBase" id="RU003749"/>
    </source>
</evidence>
<accession>A0ABV4WQ28</accession>
<feature type="compositionally biased region" description="Polar residues" evidence="3">
    <location>
        <begin position="105"/>
        <end position="117"/>
    </location>
</feature>
<dbReference type="PROSITE" id="PS50801">
    <property type="entry name" value="STAS"/>
    <property type="match status" value="1"/>
</dbReference>
<dbReference type="PANTHER" id="PTHR33495:SF14">
    <property type="entry name" value="ANTI-SIGMA FACTOR ANTAGONIST"/>
    <property type="match status" value="1"/>
</dbReference>
<dbReference type="InterPro" id="IPR003658">
    <property type="entry name" value="Anti-sigma_ant"/>
</dbReference>
<comment type="caution">
    <text evidence="5">The sequence shown here is derived from an EMBL/GenBank/DDBJ whole genome shotgun (WGS) entry which is preliminary data.</text>
</comment>
<dbReference type="Gene3D" id="3.30.750.24">
    <property type="entry name" value="STAS domain"/>
    <property type="match status" value="1"/>
</dbReference>
<reference evidence="5 6" key="1">
    <citation type="submission" date="2024-09" db="EMBL/GenBank/DDBJ databases">
        <title>Floridaenema gen nov. (Aerosakkonemataceae, Aerosakkonematales ord. nov., Cyanobacteria) from benthic tropical and subtropical fresh waters, with the description of four new species.</title>
        <authorList>
            <person name="Moretto J.A."/>
            <person name="Berthold D.E."/>
            <person name="Lefler F.W."/>
            <person name="Huang I.-S."/>
            <person name="Laughinghouse H. IV."/>
        </authorList>
    </citation>
    <scope>NUCLEOTIDE SEQUENCE [LARGE SCALE GENOMIC DNA]</scope>
    <source>
        <strain evidence="5 6">BLCC-F167</strain>
    </source>
</reference>
<evidence type="ECO:0000256" key="1">
    <source>
        <dbReference type="ARBA" id="ARBA00009013"/>
    </source>
</evidence>
<feature type="domain" description="STAS" evidence="4">
    <location>
        <begin position="1"/>
        <end position="109"/>
    </location>
</feature>
<protein>
    <recommendedName>
        <fullName evidence="2">Anti-sigma factor antagonist</fullName>
    </recommendedName>
</protein>